<dbReference type="InterPro" id="IPR040200">
    <property type="entry name" value="Mug57-like"/>
</dbReference>
<dbReference type="EMBL" id="BDGI01000046">
    <property type="protein sequence ID" value="GAV27777.1"/>
    <property type="molecule type" value="Genomic_DNA"/>
</dbReference>
<feature type="chain" id="PRO_5012365710" description="FAS1 domain-containing protein" evidence="2">
    <location>
        <begin position="22"/>
        <end position="429"/>
    </location>
</feature>
<dbReference type="OrthoDB" id="5551751at2759"/>
<keyword evidence="1 2" id="KW-0732">Signal</keyword>
<comment type="caution">
    <text evidence="4">The sequence shown here is derived from an EMBL/GenBank/DDBJ whole genome shotgun (WGS) entry which is preliminary data.</text>
</comment>
<reference evidence="4 5" key="1">
    <citation type="submission" date="2016-08" db="EMBL/GenBank/DDBJ databases">
        <title>Whole genome shotgun sequence of Pichia membranifaciens KS47-1.</title>
        <authorList>
            <person name="Konishi M."/>
            <person name="Ishida M."/>
            <person name="Arakawa T."/>
            <person name="Kato Y."/>
            <person name="Horiuchi J."/>
        </authorList>
    </citation>
    <scope>NUCLEOTIDE SEQUENCE [LARGE SCALE GENOMIC DNA]</scope>
    <source>
        <strain evidence="4 5">KS47-1</strain>
    </source>
</reference>
<dbReference type="PROSITE" id="PS50213">
    <property type="entry name" value="FAS1"/>
    <property type="match status" value="1"/>
</dbReference>
<evidence type="ECO:0000313" key="5">
    <source>
        <dbReference type="Proteomes" id="UP000186136"/>
    </source>
</evidence>
<organism evidence="4 5">
    <name type="scientific">Pichia membranifaciens</name>
    <dbReference type="NCBI Taxonomy" id="4926"/>
    <lineage>
        <taxon>Eukaryota</taxon>
        <taxon>Fungi</taxon>
        <taxon>Dikarya</taxon>
        <taxon>Ascomycota</taxon>
        <taxon>Saccharomycotina</taxon>
        <taxon>Pichiomycetes</taxon>
        <taxon>Pichiales</taxon>
        <taxon>Pichiaceae</taxon>
        <taxon>Pichia</taxon>
    </lineage>
</organism>
<gene>
    <name evidence="4" type="ORF">PMKS-001245</name>
</gene>
<evidence type="ECO:0000256" key="1">
    <source>
        <dbReference type="ARBA" id="ARBA00022729"/>
    </source>
</evidence>
<name>A0A1Q2YDZ2_9ASCO</name>
<protein>
    <recommendedName>
        <fullName evidence="3">FAS1 domain-containing protein</fullName>
    </recommendedName>
</protein>
<proteinExistence type="predicted"/>
<evidence type="ECO:0000259" key="3">
    <source>
        <dbReference type="PROSITE" id="PS50213"/>
    </source>
</evidence>
<dbReference type="PANTHER" id="PTHR28156">
    <property type="entry name" value="FAS1 DOMAIN-CONTAINING PROTEIN YDR262W"/>
    <property type="match status" value="1"/>
</dbReference>
<keyword evidence="5" id="KW-1185">Reference proteome</keyword>
<dbReference type="AlphaFoldDB" id="A0A1Q2YDZ2"/>
<dbReference type="PANTHER" id="PTHR28156:SF1">
    <property type="entry name" value="FAS1 DOMAIN-CONTAINING PROTEIN YDR262W"/>
    <property type="match status" value="1"/>
</dbReference>
<sequence length="429" mass="47898">MIFAKTAVLSIVALSAGLTMSKNVFNPKFTDEQIHNVGLELEQKEFQLGKREAKNVIDLNLAHDDSIFKKRDAKNVFDAQLIIDEMGLTKREGKNVFDFNLVIDDAALTKRDGKNVFDLGLVVDEADLKKREAKNIAKINFIIDDDSDLAKRGVEDVINLSLTLPEREAYLSAFEDPMSLGYVIGDSEYVATDFEKSKESLEIKLKEDSNGCHYKKNIFHLESLSEILNTFKEKMVDPIIGSKEKFPIVESFENDDGKIVSPEGSFVEPIDVASALAARADISLFARYLRDLPELYHKCETIEEVGSTSGKDVLIFAPTNDALMGLKMKPWQFPEDIEAAKSEQEQDEIIKHNIYNFVGSHVAEAKGVNFSSNSKAVKIKTFNGKTVILENEVAKFRIKAAEADEWSDITDIEVFENGAIVTLSKPLVG</sequence>
<accession>A0A1Q2YDZ2</accession>
<dbReference type="Proteomes" id="UP000186136">
    <property type="component" value="Unassembled WGS sequence"/>
</dbReference>
<feature type="signal peptide" evidence="2">
    <location>
        <begin position="1"/>
        <end position="21"/>
    </location>
</feature>
<evidence type="ECO:0000313" key="4">
    <source>
        <dbReference type="EMBL" id="GAV27777.1"/>
    </source>
</evidence>
<dbReference type="InterPro" id="IPR000782">
    <property type="entry name" value="FAS1_domain"/>
</dbReference>
<evidence type="ECO:0000256" key="2">
    <source>
        <dbReference type="SAM" id="SignalP"/>
    </source>
</evidence>
<feature type="domain" description="FAS1" evidence="3">
    <location>
        <begin position="269"/>
        <end position="427"/>
    </location>
</feature>